<feature type="transmembrane region" description="Helical" evidence="9">
    <location>
        <begin position="259"/>
        <end position="276"/>
    </location>
</feature>
<keyword evidence="6 9" id="KW-1133">Transmembrane helix</keyword>
<feature type="transmembrane region" description="Helical" evidence="9">
    <location>
        <begin position="12"/>
        <end position="31"/>
    </location>
</feature>
<dbReference type="GO" id="GO:0005886">
    <property type="term" value="C:plasma membrane"/>
    <property type="evidence" value="ECO:0007669"/>
    <property type="project" value="UniProtKB-SubCell"/>
</dbReference>
<dbReference type="Pfam" id="PF03553">
    <property type="entry name" value="Na_H_antiporter"/>
    <property type="match status" value="1"/>
</dbReference>
<keyword evidence="2" id="KW-0813">Transport</keyword>
<feature type="transmembrane region" description="Helical" evidence="9">
    <location>
        <begin position="194"/>
        <end position="214"/>
    </location>
</feature>
<keyword evidence="7 9" id="KW-0472">Membrane</keyword>
<feature type="transmembrane region" description="Helical" evidence="9">
    <location>
        <begin position="234"/>
        <end position="252"/>
    </location>
</feature>
<dbReference type="AlphaFoldDB" id="A0A7V7RPH9"/>
<name>A0A7V7RPH9_9BACI</name>
<dbReference type="PANTHER" id="PTHR33451">
    <property type="entry name" value="MALATE-2H(+)/NA(+)-LACTATE ANTIPORTER"/>
    <property type="match status" value="1"/>
</dbReference>
<dbReference type="PANTHER" id="PTHR33451:SF6">
    <property type="entry name" value="NA(+)_H(+) ANTIPORTER NHAC"/>
    <property type="match status" value="1"/>
</dbReference>
<feature type="transmembrane region" description="Helical" evidence="9">
    <location>
        <begin position="37"/>
        <end position="54"/>
    </location>
</feature>
<feature type="transmembrane region" description="Helical" evidence="9">
    <location>
        <begin position="112"/>
        <end position="141"/>
    </location>
</feature>
<sequence>MQHVKSAQEISVWEAIIITILVIGGVSYSIIGLEVTPHIPIIFAIITLILYGLCKRVKVSNIEEGIFEGAKSGIGAIFIFFFIGMLISSWMASGTIPTFIYLALETVNGQFYYAIVFIVTSLIGLSIGSSLTTAATLGVAFMSISNALGLSDAITAGAVISGAFFGDKMSPLSDTTNLASMIVKVDLFEHIKNMAWTTIPAFALSFIFFAVLSPQEASADFQTISLFKETLKDLGFVKWYSLIPFAILAILAIKKVPSILTLSAGVISAAALAFFVQKDFSFSSLMTILFAGFQSDTGVEQVDSLLNRGGMESMFFSISLVLLALGLGGLFIKLGILPSLLKGIQNHLKKIPVLITAAACTAIGINITIGEQYLSILLTGSTFQNAFTKAGLHLKNLSRVLEDAGTVINPLVPWSVCGVFLTGVLDVSTVEYLPFAFFCLLSPVLTILYGITGLTIKKNS</sequence>
<gene>
    <name evidence="11" type="primary">nhaC</name>
    <name evidence="11" type="ORF">F7732_01060</name>
</gene>
<dbReference type="InterPro" id="IPR004770">
    <property type="entry name" value="Na/H_antiport_NhaC"/>
</dbReference>
<dbReference type="OrthoDB" id="9762978at2"/>
<evidence type="ECO:0000256" key="3">
    <source>
        <dbReference type="ARBA" id="ARBA00022449"/>
    </source>
</evidence>
<dbReference type="EMBL" id="WBOT01000001">
    <property type="protein sequence ID" value="KAB2335190.1"/>
    <property type="molecule type" value="Genomic_DNA"/>
</dbReference>
<dbReference type="RefSeq" id="WP_151571871.1">
    <property type="nucleotide sequence ID" value="NZ_WBOT01000001.1"/>
</dbReference>
<evidence type="ECO:0000256" key="4">
    <source>
        <dbReference type="ARBA" id="ARBA00022475"/>
    </source>
</evidence>
<evidence type="ECO:0000256" key="8">
    <source>
        <dbReference type="ARBA" id="ARBA00038435"/>
    </source>
</evidence>
<keyword evidence="12" id="KW-1185">Reference proteome</keyword>
<evidence type="ECO:0000256" key="1">
    <source>
        <dbReference type="ARBA" id="ARBA00004651"/>
    </source>
</evidence>
<dbReference type="InterPro" id="IPR018461">
    <property type="entry name" value="Na/H_Antiport_NhaC-like_C"/>
</dbReference>
<evidence type="ECO:0000313" key="11">
    <source>
        <dbReference type="EMBL" id="KAB2335190.1"/>
    </source>
</evidence>
<keyword evidence="3" id="KW-0050">Antiport</keyword>
<evidence type="ECO:0000313" key="12">
    <source>
        <dbReference type="Proteomes" id="UP000441354"/>
    </source>
</evidence>
<dbReference type="NCBIfam" id="TIGR00931">
    <property type="entry name" value="antiport_nhaC"/>
    <property type="match status" value="1"/>
</dbReference>
<evidence type="ECO:0000256" key="5">
    <source>
        <dbReference type="ARBA" id="ARBA00022692"/>
    </source>
</evidence>
<feature type="transmembrane region" description="Helical" evidence="9">
    <location>
        <begin position="351"/>
        <end position="369"/>
    </location>
</feature>
<dbReference type="GO" id="GO:0015297">
    <property type="term" value="F:antiporter activity"/>
    <property type="evidence" value="ECO:0007669"/>
    <property type="project" value="UniProtKB-KW"/>
</dbReference>
<keyword evidence="4" id="KW-1003">Cell membrane</keyword>
<evidence type="ECO:0000256" key="9">
    <source>
        <dbReference type="SAM" id="Phobius"/>
    </source>
</evidence>
<feature type="transmembrane region" description="Helical" evidence="9">
    <location>
        <begin position="435"/>
        <end position="456"/>
    </location>
</feature>
<evidence type="ECO:0000259" key="10">
    <source>
        <dbReference type="Pfam" id="PF03553"/>
    </source>
</evidence>
<comment type="subcellular location">
    <subcellularLocation>
        <location evidence="1">Cell membrane</location>
        <topology evidence="1">Multi-pass membrane protein</topology>
    </subcellularLocation>
</comment>
<feature type="domain" description="Na+/H+ antiporter NhaC-like C-terminal" evidence="10">
    <location>
        <begin position="162"/>
        <end position="454"/>
    </location>
</feature>
<dbReference type="InterPro" id="IPR052180">
    <property type="entry name" value="NhaC_Na-H+_Antiporter"/>
</dbReference>
<keyword evidence="5 9" id="KW-0812">Transmembrane</keyword>
<comment type="caution">
    <text evidence="11">The sequence shown here is derived from an EMBL/GenBank/DDBJ whole genome shotgun (WGS) entry which is preliminary data.</text>
</comment>
<evidence type="ECO:0000256" key="6">
    <source>
        <dbReference type="ARBA" id="ARBA00022989"/>
    </source>
</evidence>
<organism evidence="11 12">
    <name type="scientific">Bacillus mesophilum</name>
    <dbReference type="NCBI Taxonomy" id="1071718"/>
    <lineage>
        <taxon>Bacteria</taxon>
        <taxon>Bacillati</taxon>
        <taxon>Bacillota</taxon>
        <taxon>Bacilli</taxon>
        <taxon>Bacillales</taxon>
        <taxon>Bacillaceae</taxon>
        <taxon>Bacillus</taxon>
    </lineage>
</organism>
<protein>
    <submittedName>
        <fullName evidence="11">Na+/H+ antiporter NhaC</fullName>
    </submittedName>
</protein>
<comment type="similarity">
    <text evidence="8">Belongs to the NhaC Na(+)/H(+) (TC 2.A.35) antiporter family.</text>
</comment>
<proteinExistence type="inferred from homology"/>
<evidence type="ECO:0000256" key="7">
    <source>
        <dbReference type="ARBA" id="ARBA00023136"/>
    </source>
</evidence>
<feature type="transmembrane region" description="Helical" evidence="9">
    <location>
        <begin position="314"/>
        <end position="339"/>
    </location>
</feature>
<reference evidence="11 12" key="1">
    <citation type="journal article" date="2014" name="Arch. Microbiol.">
        <title>Bacillus mesophilum sp. nov., strain IITR-54T, a novel 4-chlorobiphenyl dechlorinating bacterium.</title>
        <authorList>
            <person name="Manickam N."/>
            <person name="Singh N.K."/>
            <person name="Bajaj A."/>
            <person name="Kumar R.M."/>
            <person name="Kaur G."/>
            <person name="Kaur N."/>
            <person name="Bala M."/>
            <person name="Kumar A."/>
            <person name="Mayilraj S."/>
        </authorList>
    </citation>
    <scope>NUCLEOTIDE SEQUENCE [LARGE SCALE GENOMIC DNA]</scope>
    <source>
        <strain evidence="11 12">IITR-54</strain>
    </source>
</reference>
<evidence type="ECO:0000256" key="2">
    <source>
        <dbReference type="ARBA" id="ARBA00022448"/>
    </source>
</evidence>
<feature type="transmembrane region" description="Helical" evidence="9">
    <location>
        <begin position="74"/>
        <end position="92"/>
    </location>
</feature>
<dbReference type="Proteomes" id="UP000441354">
    <property type="component" value="Unassembled WGS sequence"/>
</dbReference>
<accession>A0A7V7RPH9</accession>